<dbReference type="Proteomes" id="UP000237631">
    <property type="component" value="Unassembled WGS sequence"/>
</dbReference>
<evidence type="ECO:0000313" key="3">
    <source>
        <dbReference type="Proteomes" id="UP000237631"/>
    </source>
</evidence>
<reference evidence="3" key="1">
    <citation type="journal article" date="2017" name="bioRxiv">
        <title>Conservation of a gene cluster reveals novel cercosporin biosynthetic mechanisms and extends production to the genus Colletotrichum.</title>
        <authorList>
            <person name="de Jonge R."/>
            <person name="Ebert M.K."/>
            <person name="Huitt-Roehl C.R."/>
            <person name="Pal P."/>
            <person name="Suttle J.C."/>
            <person name="Spanner R.E."/>
            <person name="Neubauer J.D."/>
            <person name="Jurick W.M.II."/>
            <person name="Stott K.A."/>
            <person name="Secor G.A."/>
            <person name="Thomma B.P.H.J."/>
            <person name="Van de Peer Y."/>
            <person name="Townsend C.A."/>
            <person name="Bolton M.D."/>
        </authorList>
    </citation>
    <scope>NUCLEOTIDE SEQUENCE [LARGE SCALE GENOMIC DNA]</scope>
    <source>
        <strain evidence="3">CBS538.71</strain>
    </source>
</reference>
<gene>
    <name evidence="2" type="ORF">CBER1_11261</name>
</gene>
<dbReference type="GO" id="GO:0001228">
    <property type="term" value="F:DNA-binding transcription activator activity, RNA polymerase II-specific"/>
    <property type="evidence" value="ECO:0007669"/>
    <property type="project" value="TreeGrafter"/>
</dbReference>
<sequence>MWEEDTDFSLLQSLSLPDVCDAACYARLCQCPFKDLRSLALKVHFQRRAPNETLDMAQQFLVAIPPLKSLRLMDQVHLLDMIPVIERHGPTLEALWLLQDTSLFQKPKVWQELYLNTAEILASLKTNCPRLEKLAIPIRRSKGIGPEIEAYMMLGSNPRLRELNLVLDCSDYSVCYDSEDPYVDGDENTEPSPNQPEEQDWDEFLGQDIYTKNKHIEEAIINCFIDARRARQIFDCISNAKQDGDVLLEKLTLQVRDPAVFCLDHHIPLDLHEVLKTLNRDWCVERNVRNDRRGDLVIKQINEHKFVMLPHIRESTSWGKPVKDVLRRLWPGLNDAKDLQQLSKWPSFPLHQLNQLHADGQSIVMDPSTVRSRDFAQGKFRVAFQTKNAQTMITPASGSRHQGVRSAHIIADTPSDVKPVANLVSTRLDLDCTWPNPRGTGTGADGSNNASPTPSPGWSSNIPNTPDTTQGNSNNDPPDLAIPDLKLLHFWTLNTSLTCTSPSTLHTYQSTLVDLGFQFPYLLRGLLALSALHRAIIYPSERNHCLLKSSEHYDAAISAYLSVIQNPDPATCAPIFALSGILHMHQLGMAQIHQPEDPIQAICGWIQVVRGVRAMIRPHWQRLISSEVAPIIARAQGRGKVDRSIRTEVMQLMDMIDEAKIEDPEVEQSYRKAVQELNTVFLEVEDFGERNPQDAVGLLMSWLASGVDERFVELLNGREQCTLVLMAYFAVLFHVKETSWFVRGWPKWTLECVESQLDQDLWKWIEWPRKMIRSGSGAMDAVT</sequence>
<protein>
    <submittedName>
        <fullName evidence="2">Uncharacterized protein</fullName>
    </submittedName>
</protein>
<dbReference type="PANTHER" id="PTHR47784">
    <property type="entry name" value="STEROL UPTAKE CONTROL PROTEIN 2"/>
    <property type="match status" value="1"/>
</dbReference>
<keyword evidence="3" id="KW-1185">Reference proteome</keyword>
<dbReference type="EMBL" id="PNEN01001651">
    <property type="protein sequence ID" value="PPJ52849.1"/>
    <property type="molecule type" value="Genomic_DNA"/>
</dbReference>
<feature type="compositionally biased region" description="Polar residues" evidence="1">
    <location>
        <begin position="445"/>
        <end position="476"/>
    </location>
</feature>
<organism evidence="2 3">
    <name type="scientific">Cercospora berteroae</name>
    <dbReference type="NCBI Taxonomy" id="357750"/>
    <lineage>
        <taxon>Eukaryota</taxon>
        <taxon>Fungi</taxon>
        <taxon>Dikarya</taxon>
        <taxon>Ascomycota</taxon>
        <taxon>Pezizomycotina</taxon>
        <taxon>Dothideomycetes</taxon>
        <taxon>Dothideomycetidae</taxon>
        <taxon>Mycosphaerellales</taxon>
        <taxon>Mycosphaerellaceae</taxon>
        <taxon>Cercospora</taxon>
    </lineage>
</organism>
<proteinExistence type="predicted"/>
<dbReference type="OrthoDB" id="4937900at2759"/>
<evidence type="ECO:0000256" key="1">
    <source>
        <dbReference type="SAM" id="MobiDB-lite"/>
    </source>
</evidence>
<dbReference type="InterPro" id="IPR053157">
    <property type="entry name" value="Sterol_Uptake_Regulator"/>
</dbReference>
<dbReference type="STRING" id="357750.A0A2S6BZF4"/>
<dbReference type="AlphaFoldDB" id="A0A2S6BZF4"/>
<accession>A0A2S6BZF4</accession>
<comment type="caution">
    <text evidence="2">The sequence shown here is derived from an EMBL/GenBank/DDBJ whole genome shotgun (WGS) entry which is preliminary data.</text>
</comment>
<dbReference type="PANTHER" id="PTHR47784:SF4">
    <property type="entry name" value="ZN(II)2CYS6 TRANSCRIPTION FACTOR (EUROFUNG)"/>
    <property type="match status" value="1"/>
</dbReference>
<evidence type="ECO:0000313" key="2">
    <source>
        <dbReference type="EMBL" id="PPJ52849.1"/>
    </source>
</evidence>
<name>A0A2S6BZF4_9PEZI</name>
<feature type="region of interest" description="Disordered" evidence="1">
    <location>
        <begin position="432"/>
        <end position="478"/>
    </location>
</feature>